<accession>A0A1G2D6R0</accession>
<dbReference type="Gene3D" id="3.30.428.10">
    <property type="entry name" value="HIT-like"/>
    <property type="match status" value="1"/>
</dbReference>
<evidence type="ECO:0008006" key="3">
    <source>
        <dbReference type="Google" id="ProtNLM"/>
    </source>
</evidence>
<comment type="caution">
    <text evidence="1">The sequence shown here is derived from an EMBL/GenBank/DDBJ whole genome shotgun (WGS) entry which is preliminary data.</text>
</comment>
<name>A0A1G2D6R0_9BACT</name>
<protein>
    <recommendedName>
        <fullName evidence="3">HIT domain-containing protein</fullName>
    </recommendedName>
</protein>
<sequence>MDKNCPFCDHSKFEERLVGSIGSFNVIATLGQISEGGYLLLVSKEHTSCLGATPDTRELAGAIAHVEVALAKTYAQRSVTLFEHGIVGQTVLHAHLHLLPEAVAIGERVRKDFPAHHVEQFADFHTFRFAYALEQKPYLLWREPGQKLSVCWNPPAIPQYLRIVVAETLGKPERANWRTMDPMLDRKLYTETVARLKPHLSQGA</sequence>
<proteinExistence type="predicted"/>
<evidence type="ECO:0000313" key="1">
    <source>
        <dbReference type="EMBL" id="OGZ09267.1"/>
    </source>
</evidence>
<gene>
    <name evidence="1" type="ORF">A3D65_05890</name>
</gene>
<reference evidence="1 2" key="1">
    <citation type="journal article" date="2016" name="Nat. Commun.">
        <title>Thousands of microbial genomes shed light on interconnected biogeochemical processes in an aquifer system.</title>
        <authorList>
            <person name="Anantharaman K."/>
            <person name="Brown C.T."/>
            <person name="Hug L.A."/>
            <person name="Sharon I."/>
            <person name="Castelle C.J."/>
            <person name="Probst A.J."/>
            <person name="Thomas B.C."/>
            <person name="Singh A."/>
            <person name="Wilkins M.J."/>
            <person name="Karaoz U."/>
            <person name="Brodie E.L."/>
            <person name="Williams K.H."/>
            <person name="Hubbard S.S."/>
            <person name="Banfield J.F."/>
        </authorList>
    </citation>
    <scope>NUCLEOTIDE SEQUENCE [LARGE SCALE GENOMIC DNA]</scope>
</reference>
<dbReference type="Proteomes" id="UP000177996">
    <property type="component" value="Unassembled WGS sequence"/>
</dbReference>
<dbReference type="InterPro" id="IPR036265">
    <property type="entry name" value="HIT-like_sf"/>
</dbReference>
<evidence type="ECO:0000313" key="2">
    <source>
        <dbReference type="Proteomes" id="UP000177996"/>
    </source>
</evidence>
<organism evidence="1 2">
    <name type="scientific">Candidatus Lloydbacteria bacterium RIFCSPHIGHO2_02_FULL_50_13</name>
    <dbReference type="NCBI Taxonomy" id="1798661"/>
    <lineage>
        <taxon>Bacteria</taxon>
        <taxon>Candidatus Lloydiibacteriota</taxon>
    </lineage>
</organism>
<dbReference type="EMBL" id="MHLL01000022">
    <property type="protein sequence ID" value="OGZ09267.1"/>
    <property type="molecule type" value="Genomic_DNA"/>
</dbReference>
<dbReference type="SUPFAM" id="SSF54197">
    <property type="entry name" value="HIT-like"/>
    <property type="match status" value="1"/>
</dbReference>
<dbReference type="AlphaFoldDB" id="A0A1G2D6R0"/>